<name>A0A7E4VFH1_PANRE</name>
<feature type="region of interest" description="Disordered" evidence="1">
    <location>
        <begin position="25"/>
        <end position="51"/>
    </location>
</feature>
<evidence type="ECO:0000256" key="1">
    <source>
        <dbReference type="SAM" id="MobiDB-lite"/>
    </source>
</evidence>
<sequence>MFSENITSNIDLARQIGNLEAATFPLPPEKQQHNEDKLPTSPQRKRVSSPAAVVRSFSGQFNVTKVSPSMRRMNKINSQIIMFNGQPHFQVENLDRRAMHNDLVKRLK</sequence>
<evidence type="ECO:0000313" key="3">
    <source>
        <dbReference type="WBParaSite" id="Pan_g20442.t1"/>
    </source>
</evidence>
<reference evidence="2" key="1">
    <citation type="journal article" date="2013" name="Genetics">
        <title>The draft genome and transcriptome of Panagrellus redivivus are shaped by the harsh demands of a free-living lifestyle.</title>
        <authorList>
            <person name="Srinivasan J."/>
            <person name="Dillman A.R."/>
            <person name="Macchietto M.G."/>
            <person name="Heikkinen L."/>
            <person name="Lakso M."/>
            <person name="Fracchia K.M."/>
            <person name="Antoshechkin I."/>
            <person name="Mortazavi A."/>
            <person name="Wong G."/>
            <person name="Sternberg P.W."/>
        </authorList>
    </citation>
    <scope>NUCLEOTIDE SEQUENCE [LARGE SCALE GENOMIC DNA]</scope>
    <source>
        <strain evidence="2">MT8872</strain>
    </source>
</reference>
<organism evidence="2 3">
    <name type="scientific">Panagrellus redivivus</name>
    <name type="common">Microworm</name>
    <dbReference type="NCBI Taxonomy" id="6233"/>
    <lineage>
        <taxon>Eukaryota</taxon>
        <taxon>Metazoa</taxon>
        <taxon>Ecdysozoa</taxon>
        <taxon>Nematoda</taxon>
        <taxon>Chromadorea</taxon>
        <taxon>Rhabditida</taxon>
        <taxon>Tylenchina</taxon>
        <taxon>Panagrolaimomorpha</taxon>
        <taxon>Panagrolaimoidea</taxon>
        <taxon>Panagrolaimidae</taxon>
        <taxon>Panagrellus</taxon>
    </lineage>
</organism>
<evidence type="ECO:0000313" key="2">
    <source>
        <dbReference type="Proteomes" id="UP000492821"/>
    </source>
</evidence>
<protein>
    <submittedName>
        <fullName evidence="3">Uncharacterized protein</fullName>
    </submittedName>
</protein>
<keyword evidence="2" id="KW-1185">Reference proteome</keyword>
<dbReference type="Proteomes" id="UP000492821">
    <property type="component" value="Unassembled WGS sequence"/>
</dbReference>
<dbReference type="WBParaSite" id="Pan_g20442.t1">
    <property type="protein sequence ID" value="Pan_g20442.t1"/>
    <property type="gene ID" value="Pan_g20442"/>
</dbReference>
<proteinExistence type="predicted"/>
<reference evidence="3" key="2">
    <citation type="submission" date="2020-10" db="UniProtKB">
        <authorList>
            <consortium name="WormBaseParasite"/>
        </authorList>
    </citation>
    <scope>IDENTIFICATION</scope>
</reference>
<dbReference type="AlphaFoldDB" id="A0A7E4VFH1"/>
<accession>A0A7E4VFH1</accession>